<keyword evidence="3" id="KW-1185">Reference proteome</keyword>
<comment type="caution">
    <text evidence="2">The sequence shown here is derived from an EMBL/GenBank/DDBJ whole genome shotgun (WGS) entry which is preliminary data.</text>
</comment>
<dbReference type="Pfam" id="PF04149">
    <property type="entry name" value="DUF397"/>
    <property type="match status" value="1"/>
</dbReference>
<dbReference type="EMBL" id="JACXYU010000011">
    <property type="protein sequence ID" value="MBD3933670.1"/>
    <property type="molecule type" value="Genomic_DNA"/>
</dbReference>
<dbReference type="RefSeq" id="WP_191210973.1">
    <property type="nucleotide sequence ID" value="NZ_BAABKL010000033.1"/>
</dbReference>
<feature type="domain" description="DUF397" evidence="1">
    <location>
        <begin position="8"/>
        <end position="57"/>
    </location>
</feature>
<dbReference type="InterPro" id="IPR007278">
    <property type="entry name" value="DUF397"/>
</dbReference>
<proteinExistence type="predicted"/>
<evidence type="ECO:0000313" key="3">
    <source>
        <dbReference type="Proteomes" id="UP000632289"/>
    </source>
</evidence>
<name>A0A927F124_9ACTN</name>
<gene>
    <name evidence="2" type="ORF">IF129_19190</name>
</gene>
<reference evidence="2" key="1">
    <citation type="submission" date="2020-09" db="EMBL/GenBank/DDBJ databases">
        <title>Secondary metabolite and genome analysis of marine Streptomyces chumphonensis KK1-2T.</title>
        <authorList>
            <person name="Phongsopitanun W."/>
            <person name="Kanchanasin P."/>
            <person name="Pittayakhajonwut P."/>
            <person name="Suwanborirux K."/>
            <person name="Tanasupawat S."/>
        </authorList>
    </citation>
    <scope>NUCLEOTIDE SEQUENCE</scope>
    <source>
        <strain evidence="2">KK1-2</strain>
    </source>
</reference>
<evidence type="ECO:0000313" key="2">
    <source>
        <dbReference type="EMBL" id="MBD3933670.1"/>
    </source>
</evidence>
<dbReference type="Proteomes" id="UP000632289">
    <property type="component" value="Unassembled WGS sequence"/>
</dbReference>
<accession>A0A927F124</accession>
<organism evidence="2 3">
    <name type="scientific">Streptomyces chumphonensis</name>
    <dbReference type="NCBI Taxonomy" id="1214925"/>
    <lineage>
        <taxon>Bacteria</taxon>
        <taxon>Bacillati</taxon>
        <taxon>Actinomycetota</taxon>
        <taxon>Actinomycetes</taxon>
        <taxon>Kitasatosporales</taxon>
        <taxon>Streptomycetaceae</taxon>
        <taxon>Streptomyces</taxon>
    </lineage>
</organism>
<dbReference type="AlphaFoldDB" id="A0A927F124"/>
<protein>
    <submittedName>
        <fullName evidence="2">DUF397 domain-containing protein</fullName>
    </submittedName>
</protein>
<sequence length="62" mass="6988">MSSTDERSWFRSSSSGSDGDVCIEVVRRAGTVHVRDSRDRLSPELAVTHTAWEYLVTFDRLG</sequence>
<evidence type="ECO:0000259" key="1">
    <source>
        <dbReference type="Pfam" id="PF04149"/>
    </source>
</evidence>